<comment type="caution">
    <text evidence="2">The sequence shown here is derived from an EMBL/GenBank/DDBJ whole genome shotgun (WGS) entry which is preliminary data.</text>
</comment>
<evidence type="ECO:0000313" key="2">
    <source>
        <dbReference type="EMBL" id="KAF5198337.1"/>
    </source>
</evidence>
<evidence type="ECO:0000256" key="1">
    <source>
        <dbReference type="SAM" id="MobiDB-lite"/>
    </source>
</evidence>
<evidence type="ECO:0008006" key="4">
    <source>
        <dbReference type="Google" id="ProtNLM"/>
    </source>
</evidence>
<organism evidence="2 3">
    <name type="scientific">Thalictrum thalictroides</name>
    <name type="common">Rue-anemone</name>
    <name type="synonym">Anemone thalictroides</name>
    <dbReference type="NCBI Taxonomy" id="46969"/>
    <lineage>
        <taxon>Eukaryota</taxon>
        <taxon>Viridiplantae</taxon>
        <taxon>Streptophyta</taxon>
        <taxon>Embryophyta</taxon>
        <taxon>Tracheophyta</taxon>
        <taxon>Spermatophyta</taxon>
        <taxon>Magnoliopsida</taxon>
        <taxon>Ranunculales</taxon>
        <taxon>Ranunculaceae</taxon>
        <taxon>Thalictroideae</taxon>
        <taxon>Thalictrum</taxon>
    </lineage>
</organism>
<keyword evidence="3" id="KW-1185">Reference proteome</keyword>
<gene>
    <name evidence="2" type="ORF">FRX31_012077</name>
</gene>
<protein>
    <recommendedName>
        <fullName evidence="4">DUF4283 domain-containing protein</fullName>
    </recommendedName>
</protein>
<name>A0A7J6WN23_THATH</name>
<sequence length="194" mass="21680">MATSGQPPHQPSLPVNPLQPPLSLGRQASLNSLPLNQIQILDQGNLVVDLAPTKRQQGNEVAGEHEDEAEEQEPKKAWCSLLKDPPPSAGKEELLYVEPQVIDGILEIGEEILKEGAKEWAEKLVGFFLDKKLPFLIVKDAILKRWKPKGQVEVALDGYIFYFSFSCVEDKKEALDILYIWQGSCLLLSHGQER</sequence>
<feature type="region of interest" description="Disordered" evidence="1">
    <location>
        <begin position="1"/>
        <end position="26"/>
    </location>
</feature>
<dbReference type="EMBL" id="JABWDY010013370">
    <property type="protein sequence ID" value="KAF5198337.1"/>
    <property type="molecule type" value="Genomic_DNA"/>
</dbReference>
<proteinExistence type="predicted"/>
<dbReference type="Proteomes" id="UP000554482">
    <property type="component" value="Unassembled WGS sequence"/>
</dbReference>
<dbReference type="AlphaFoldDB" id="A0A7J6WN23"/>
<accession>A0A7J6WN23</accession>
<reference evidence="2 3" key="1">
    <citation type="submission" date="2020-06" db="EMBL/GenBank/DDBJ databases">
        <title>Transcriptomic and genomic resources for Thalictrum thalictroides and T. hernandezii: Facilitating candidate gene discovery in an emerging model plant lineage.</title>
        <authorList>
            <person name="Arias T."/>
            <person name="Riano-Pachon D.M."/>
            <person name="Di Stilio V.S."/>
        </authorList>
    </citation>
    <scope>NUCLEOTIDE SEQUENCE [LARGE SCALE GENOMIC DNA]</scope>
    <source>
        <strain evidence="3">cv. WT478/WT964</strain>
        <tissue evidence="2">Leaves</tissue>
    </source>
</reference>
<evidence type="ECO:0000313" key="3">
    <source>
        <dbReference type="Proteomes" id="UP000554482"/>
    </source>
</evidence>
<feature type="region of interest" description="Disordered" evidence="1">
    <location>
        <begin position="51"/>
        <end position="74"/>
    </location>
</feature>